<reference evidence="2" key="1">
    <citation type="journal article" date="2022" name="Int. J. Mol. Sci.">
        <title>Draft Genome of Tanacetum Coccineum: Genomic Comparison of Closely Related Tanacetum-Family Plants.</title>
        <authorList>
            <person name="Yamashiro T."/>
            <person name="Shiraishi A."/>
            <person name="Nakayama K."/>
            <person name="Satake H."/>
        </authorList>
    </citation>
    <scope>NUCLEOTIDE SEQUENCE</scope>
</reference>
<name>A0ABQ5A379_9ASTR</name>
<dbReference type="InterPro" id="IPR000477">
    <property type="entry name" value="RT_dom"/>
</dbReference>
<dbReference type="Pfam" id="PF24626">
    <property type="entry name" value="SH3_Tf2-1"/>
    <property type="match status" value="1"/>
</dbReference>
<keyword evidence="2" id="KW-0808">Transferase</keyword>
<keyword evidence="3" id="KW-1185">Reference proteome</keyword>
<dbReference type="PROSITE" id="PS50878">
    <property type="entry name" value="RT_POL"/>
    <property type="match status" value="1"/>
</dbReference>
<accession>A0ABQ5A379</accession>
<dbReference type="GO" id="GO:0003964">
    <property type="term" value="F:RNA-directed DNA polymerase activity"/>
    <property type="evidence" value="ECO:0007669"/>
    <property type="project" value="UniProtKB-KW"/>
</dbReference>
<dbReference type="InterPro" id="IPR056924">
    <property type="entry name" value="SH3_Tf2-1"/>
</dbReference>
<gene>
    <name evidence="2" type="ORF">Tco_0803129</name>
</gene>
<evidence type="ECO:0000313" key="3">
    <source>
        <dbReference type="Proteomes" id="UP001151760"/>
    </source>
</evidence>
<dbReference type="EMBL" id="BQNB010011865">
    <property type="protein sequence ID" value="GJS96161.1"/>
    <property type="molecule type" value="Genomic_DNA"/>
</dbReference>
<comment type="caution">
    <text evidence="2">The sequence shown here is derived from an EMBL/GenBank/DDBJ whole genome shotgun (WGS) entry which is preliminary data.</text>
</comment>
<dbReference type="SUPFAM" id="SSF56672">
    <property type="entry name" value="DNA/RNA polymerases"/>
    <property type="match status" value="1"/>
</dbReference>
<reference evidence="2" key="2">
    <citation type="submission" date="2022-01" db="EMBL/GenBank/DDBJ databases">
        <authorList>
            <person name="Yamashiro T."/>
            <person name="Shiraishi A."/>
            <person name="Satake H."/>
            <person name="Nakayama K."/>
        </authorList>
    </citation>
    <scope>NUCLEOTIDE SEQUENCE</scope>
</reference>
<evidence type="ECO:0000313" key="2">
    <source>
        <dbReference type="EMBL" id="GJS96161.1"/>
    </source>
</evidence>
<evidence type="ECO:0000259" key="1">
    <source>
        <dbReference type="PROSITE" id="PS50878"/>
    </source>
</evidence>
<dbReference type="Proteomes" id="UP001151760">
    <property type="component" value="Unassembled WGS sequence"/>
</dbReference>
<keyword evidence="2" id="KW-0695">RNA-directed DNA polymerase</keyword>
<feature type="domain" description="Reverse transcriptase" evidence="1">
    <location>
        <begin position="1"/>
        <end position="70"/>
    </location>
</feature>
<proteinExistence type="predicted"/>
<dbReference type="Pfam" id="PF00078">
    <property type="entry name" value="RVT_1"/>
    <property type="match status" value="1"/>
</dbReference>
<dbReference type="PANTHER" id="PTHR46148:SF59">
    <property type="entry name" value="NUCLEOTIDYLTRANSFERASE, RIBONUCLEASE H"/>
    <property type="match status" value="1"/>
</dbReference>
<dbReference type="InterPro" id="IPR043502">
    <property type="entry name" value="DNA/RNA_pol_sf"/>
</dbReference>
<dbReference type="PANTHER" id="PTHR46148">
    <property type="entry name" value="CHROMO DOMAIN-CONTAINING PROTEIN"/>
    <property type="match status" value="1"/>
</dbReference>
<sequence>MDLMNQVCKPYLGKFVIVFIDDVLAYSKSKEEHEVHLKLVLESLRKEKLYAKFSKCELWLEEVHFLGHVVNHNIFTWRRTLQKVLETRLDLITASHPQVDGQSKRMIQTLEDIMRACVIDFGEIGESSLTGLELVQETTDKVVLVKENPKAVRDRQKSYVDYRRPFEILERIDLVAYWLRLPKELSGVHDTFHVSNLKRSLALLGPPMHVPLDEIKVDKTLRFIEEPVEILDREIKSLKHSKISLVKVRWDSKRGPEFTWEREDYMKSNIRIGTVLKFDFLRSTCACKWLLEIQSLWEYCLEATCASGGSPIDIHGLFSGRYCGLADRMVTLRVSTAGAKGVTTGTLRSTTLAMLPLHRSFSAVVRLRHSTVRRETSLSAWMESVLTPDRACDACNTLDAIESRLATLFTPSSLSRHKSKGHSLTVAPNGRAQRNVVAEVLGGDGERLSGSLLGKPVRPNTTSCGSPPPVPPHLTLASMSLLRCRYMEGGRALARVDGDAVLQLANASIRRLQTHPITLARVP</sequence>
<keyword evidence="2" id="KW-0548">Nucleotidyltransferase</keyword>
<dbReference type="CDD" id="cd01647">
    <property type="entry name" value="RT_LTR"/>
    <property type="match status" value="1"/>
</dbReference>
<protein>
    <submittedName>
        <fullName evidence="2">Reverse transcriptase domain-containing protein</fullName>
    </submittedName>
</protein>
<dbReference type="Gene3D" id="3.30.70.270">
    <property type="match status" value="1"/>
</dbReference>
<organism evidence="2 3">
    <name type="scientific">Tanacetum coccineum</name>
    <dbReference type="NCBI Taxonomy" id="301880"/>
    <lineage>
        <taxon>Eukaryota</taxon>
        <taxon>Viridiplantae</taxon>
        <taxon>Streptophyta</taxon>
        <taxon>Embryophyta</taxon>
        <taxon>Tracheophyta</taxon>
        <taxon>Spermatophyta</taxon>
        <taxon>Magnoliopsida</taxon>
        <taxon>eudicotyledons</taxon>
        <taxon>Gunneridae</taxon>
        <taxon>Pentapetalae</taxon>
        <taxon>asterids</taxon>
        <taxon>campanulids</taxon>
        <taxon>Asterales</taxon>
        <taxon>Asteraceae</taxon>
        <taxon>Asteroideae</taxon>
        <taxon>Anthemideae</taxon>
        <taxon>Anthemidinae</taxon>
        <taxon>Tanacetum</taxon>
    </lineage>
</organism>
<dbReference type="InterPro" id="IPR043128">
    <property type="entry name" value="Rev_trsase/Diguanyl_cyclase"/>
</dbReference>